<reference evidence="1 2" key="1">
    <citation type="journal article" date="2014" name="PLoS Genet.">
        <title>Phylogenetically driven sequencing of extremely halophilic archaea reveals strategies for static and dynamic osmo-response.</title>
        <authorList>
            <person name="Becker E.A."/>
            <person name="Seitzer P.M."/>
            <person name="Tritt A."/>
            <person name="Larsen D."/>
            <person name="Krusor M."/>
            <person name="Yao A.I."/>
            <person name="Wu D."/>
            <person name="Madern D."/>
            <person name="Eisen J.A."/>
            <person name="Darling A.E."/>
            <person name="Facciotti M.T."/>
        </authorList>
    </citation>
    <scope>NUCLEOTIDE SEQUENCE [LARGE SCALE GENOMIC DNA]</scope>
    <source>
        <strain evidence="1 2">JCM 13552</strain>
    </source>
</reference>
<comment type="caution">
    <text evidence="1">The sequence shown here is derived from an EMBL/GenBank/DDBJ whole genome shotgun (WGS) entry which is preliminary data.</text>
</comment>
<sequence>MSEMNATTVWRCMYEIKSPTKKLVFGACLLITSKPVKLQRQTHENLPFLRHFIILSALLN</sequence>
<dbReference type="AlphaFoldDB" id="M0NBW8"/>
<protein>
    <submittedName>
        <fullName evidence="1">Uncharacterized protein</fullName>
    </submittedName>
</protein>
<evidence type="ECO:0000313" key="2">
    <source>
        <dbReference type="Proteomes" id="UP000011680"/>
    </source>
</evidence>
<dbReference type="EMBL" id="AOMF01000114">
    <property type="protein sequence ID" value="EMA55356.1"/>
    <property type="molecule type" value="Genomic_DNA"/>
</dbReference>
<dbReference type="Proteomes" id="UP000011680">
    <property type="component" value="Unassembled WGS sequence"/>
</dbReference>
<name>M0NBW8_9EURY</name>
<proteinExistence type="predicted"/>
<accession>M0NBW8</accession>
<gene>
    <name evidence="1" type="ORF">C451_05318</name>
</gene>
<organism evidence="1 2">
    <name type="scientific">Halococcus thailandensis JCM 13552</name>
    <dbReference type="NCBI Taxonomy" id="1227457"/>
    <lineage>
        <taxon>Archaea</taxon>
        <taxon>Methanobacteriati</taxon>
        <taxon>Methanobacteriota</taxon>
        <taxon>Stenosarchaea group</taxon>
        <taxon>Halobacteria</taxon>
        <taxon>Halobacteriales</taxon>
        <taxon>Halococcaceae</taxon>
        <taxon>Halococcus</taxon>
    </lineage>
</organism>
<keyword evidence="2" id="KW-1185">Reference proteome</keyword>
<evidence type="ECO:0000313" key="1">
    <source>
        <dbReference type="EMBL" id="EMA55356.1"/>
    </source>
</evidence>